<protein>
    <submittedName>
        <fullName evidence="1">Uncharacterized protein</fullName>
    </submittedName>
</protein>
<comment type="caution">
    <text evidence="1">The sequence shown here is derived from an EMBL/GenBank/DDBJ whole genome shotgun (WGS) entry which is preliminary data.</text>
</comment>
<sequence>MDSESIDRCRIEVVKFCKTLWYTNTIEFWNAKNIFARFLTRFGQRRLWPARSMCLIQLASNSTNLCFCVQA</sequence>
<dbReference type="Proteomes" id="UP000054630">
    <property type="component" value="Unassembled WGS sequence"/>
</dbReference>
<evidence type="ECO:0000313" key="2">
    <source>
        <dbReference type="Proteomes" id="UP000054630"/>
    </source>
</evidence>
<organism evidence="1 2">
    <name type="scientific">Trichinella nelsoni</name>
    <dbReference type="NCBI Taxonomy" id="6336"/>
    <lineage>
        <taxon>Eukaryota</taxon>
        <taxon>Metazoa</taxon>
        <taxon>Ecdysozoa</taxon>
        <taxon>Nematoda</taxon>
        <taxon>Enoplea</taxon>
        <taxon>Dorylaimia</taxon>
        <taxon>Trichinellida</taxon>
        <taxon>Trichinellidae</taxon>
        <taxon>Trichinella</taxon>
    </lineage>
</organism>
<dbReference type="OrthoDB" id="10356324at2759"/>
<evidence type="ECO:0000313" key="1">
    <source>
        <dbReference type="EMBL" id="KRX24916.1"/>
    </source>
</evidence>
<name>A0A0V0SDR1_9BILA</name>
<keyword evidence="2" id="KW-1185">Reference proteome</keyword>
<dbReference type="AlphaFoldDB" id="A0A0V0SDR1"/>
<reference evidence="1 2" key="1">
    <citation type="submission" date="2015-01" db="EMBL/GenBank/DDBJ databases">
        <title>Evolution of Trichinella species and genotypes.</title>
        <authorList>
            <person name="Korhonen P.K."/>
            <person name="Edoardo P."/>
            <person name="Giuseppe L.R."/>
            <person name="Gasser R.B."/>
        </authorList>
    </citation>
    <scope>NUCLEOTIDE SEQUENCE [LARGE SCALE GENOMIC DNA]</scope>
    <source>
        <strain evidence="1">ISS37</strain>
    </source>
</reference>
<accession>A0A0V0SDR1</accession>
<dbReference type="EMBL" id="JYDL01000015">
    <property type="protein sequence ID" value="KRX24916.1"/>
    <property type="molecule type" value="Genomic_DNA"/>
</dbReference>
<gene>
    <name evidence="1" type="ORF">T07_12656</name>
</gene>
<proteinExistence type="predicted"/>